<evidence type="ECO:0000313" key="3">
    <source>
        <dbReference type="EMBL" id="TPW30156.1"/>
    </source>
</evidence>
<sequence length="155" mass="17213">MYSKIQDPMPENISSLTANIVTAYISRNDVSADELPALIASVQRALGQPDQAGQSSHGETWSQPNSGQTPAVPVAQSLENDYIICLEDGRRFRSLKRHLKSQYNMTPDEYRIKWGLPPEYPMVAPSYAARRSHIAKDIGLGVTVSKRTPKLEDKS</sequence>
<feature type="compositionally biased region" description="Polar residues" evidence="2">
    <location>
        <begin position="51"/>
        <end position="69"/>
    </location>
</feature>
<evidence type="ECO:0000256" key="1">
    <source>
        <dbReference type="ARBA" id="ARBA00007031"/>
    </source>
</evidence>
<reference evidence="3 4" key="1">
    <citation type="submission" date="2019-06" db="EMBL/GenBank/DDBJ databases">
        <authorList>
            <person name="Li M."/>
        </authorList>
    </citation>
    <scope>NUCLEOTIDE SEQUENCE [LARGE SCALE GENOMIC DNA]</scope>
    <source>
        <strain evidence="3 4">BGMRC2036</strain>
    </source>
</reference>
<name>A0A506U9X4_9HYPH</name>
<evidence type="ECO:0000313" key="4">
    <source>
        <dbReference type="Proteomes" id="UP000318801"/>
    </source>
</evidence>
<proteinExistence type="inferred from homology"/>
<dbReference type="EMBL" id="VHLG01000007">
    <property type="protein sequence ID" value="TPW30156.1"/>
    <property type="molecule type" value="Genomic_DNA"/>
</dbReference>
<dbReference type="InterPro" id="IPR008807">
    <property type="entry name" value="ROS_MUCR"/>
</dbReference>
<dbReference type="Proteomes" id="UP000318801">
    <property type="component" value="Unassembled WGS sequence"/>
</dbReference>
<feature type="region of interest" description="Disordered" evidence="2">
    <location>
        <begin position="47"/>
        <end position="73"/>
    </location>
</feature>
<dbReference type="RefSeq" id="WP_141149365.1">
    <property type="nucleotide sequence ID" value="NZ_VHLG01000007.1"/>
</dbReference>
<evidence type="ECO:0000256" key="2">
    <source>
        <dbReference type="SAM" id="MobiDB-lite"/>
    </source>
</evidence>
<dbReference type="AlphaFoldDB" id="A0A506U9X4"/>
<dbReference type="Gene3D" id="1.10.10.1550">
    <property type="entry name" value="ROS/MUCR transcriptional regulator protein"/>
    <property type="match status" value="1"/>
</dbReference>
<organism evidence="3 4">
    <name type="scientific">Martelella alba</name>
    <dbReference type="NCBI Taxonomy" id="2590451"/>
    <lineage>
        <taxon>Bacteria</taxon>
        <taxon>Pseudomonadati</taxon>
        <taxon>Pseudomonadota</taxon>
        <taxon>Alphaproteobacteria</taxon>
        <taxon>Hyphomicrobiales</taxon>
        <taxon>Aurantimonadaceae</taxon>
        <taxon>Martelella</taxon>
    </lineage>
</organism>
<dbReference type="OrthoDB" id="9809693at2"/>
<comment type="similarity">
    <text evidence="1">Belongs to the ros/MucR family.</text>
</comment>
<dbReference type="Pfam" id="PF05443">
    <property type="entry name" value="ROS_MUCR"/>
    <property type="match status" value="1"/>
</dbReference>
<dbReference type="GO" id="GO:0008270">
    <property type="term" value="F:zinc ion binding"/>
    <property type="evidence" value="ECO:0007669"/>
    <property type="project" value="InterPro"/>
</dbReference>
<gene>
    <name evidence="3" type="ORF">FJU08_12640</name>
</gene>
<accession>A0A506U9X4</accession>
<comment type="caution">
    <text evidence="3">The sequence shown here is derived from an EMBL/GenBank/DDBJ whole genome shotgun (WGS) entry which is preliminary data.</text>
</comment>
<dbReference type="GO" id="GO:0003677">
    <property type="term" value="F:DNA binding"/>
    <property type="evidence" value="ECO:0007669"/>
    <property type="project" value="InterPro"/>
</dbReference>
<keyword evidence="4" id="KW-1185">Reference proteome</keyword>
<protein>
    <submittedName>
        <fullName evidence="3">MucR family transcriptional regulator</fullName>
    </submittedName>
</protein>
<dbReference type="InterPro" id="IPR041920">
    <property type="entry name" value="ROS/MUCR_sf"/>
</dbReference>
<dbReference type="GO" id="GO:0006355">
    <property type="term" value="P:regulation of DNA-templated transcription"/>
    <property type="evidence" value="ECO:0007669"/>
    <property type="project" value="InterPro"/>
</dbReference>